<organism evidence="1 2">
    <name type="scientific">Niabella drilacis (strain DSM 25811 / CCM 8410 / CCUG 62505 / LMG 26954 / E90)</name>
    <dbReference type="NCBI Taxonomy" id="1285928"/>
    <lineage>
        <taxon>Bacteria</taxon>
        <taxon>Pseudomonadati</taxon>
        <taxon>Bacteroidota</taxon>
        <taxon>Chitinophagia</taxon>
        <taxon>Chitinophagales</taxon>
        <taxon>Chitinophagaceae</taxon>
        <taxon>Niabella</taxon>
    </lineage>
</organism>
<evidence type="ECO:0008006" key="3">
    <source>
        <dbReference type="Google" id="ProtNLM"/>
    </source>
</evidence>
<dbReference type="PROSITE" id="PS51257">
    <property type="entry name" value="PROKAR_LIPOPROTEIN"/>
    <property type="match status" value="1"/>
</dbReference>
<keyword evidence="2" id="KW-1185">Reference proteome</keyword>
<dbReference type="STRING" id="1285928.SAMN04487894_1302"/>
<name>A0A1G7BIF2_NIADE</name>
<sequence length="134" mass="15098">MKFIFQLSVLLLLCGCTKSGTHKVIVENKSEYDIQTIIYNYSYQNPSKYEVADSFITKAGFETVIAKIFPEDYVTSCSPPYDSISIIVIGKSELKIKVNLNSGETYRYSRSGSRSKGYHVECRATITNTDIVPK</sequence>
<evidence type="ECO:0000313" key="2">
    <source>
        <dbReference type="Proteomes" id="UP000198757"/>
    </source>
</evidence>
<dbReference type="EMBL" id="FMZO01000030">
    <property type="protein sequence ID" value="SDE26500.1"/>
    <property type="molecule type" value="Genomic_DNA"/>
</dbReference>
<dbReference type="Proteomes" id="UP000198757">
    <property type="component" value="Unassembled WGS sequence"/>
</dbReference>
<dbReference type="RefSeq" id="WP_143019932.1">
    <property type="nucleotide sequence ID" value="NZ_FMZO01000030.1"/>
</dbReference>
<evidence type="ECO:0000313" key="1">
    <source>
        <dbReference type="EMBL" id="SDE26500.1"/>
    </source>
</evidence>
<gene>
    <name evidence="1" type="ORF">SAMN04487894_1302</name>
</gene>
<proteinExistence type="predicted"/>
<reference evidence="2" key="1">
    <citation type="submission" date="2016-10" db="EMBL/GenBank/DDBJ databases">
        <authorList>
            <person name="Varghese N."/>
            <person name="Submissions S."/>
        </authorList>
    </citation>
    <scope>NUCLEOTIDE SEQUENCE [LARGE SCALE GENOMIC DNA]</scope>
    <source>
        <strain evidence="2">DSM 25811 / CCM 8410 / LMG 26954 / E90</strain>
    </source>
</reference>
<accession>A0A1G7BIF2</accession>
<protein>
    <recommendedName>
        <fullName evidence="3">Lipoprotein</fullName>
    </recommendedName>
</protein>
<dbReference type="AlphaFoldDB" id="A0A1G7BIF2"/>